<dbReference type="EMBL" id="CP000804">
    <property type="protein sequence ID" value="ABU56622.1"/>
    <property type="molecule type" value="Genomic_DNA"/>
</dbReference>
<dbReference type="Proteomes" id="UP000000263">
    <property type="component" value="Chromosome"/>
</dbReference>
<dbReference type="PANTHER" id="PTHR12993:SF11">
    <property type="entry name" value="N-ACETYLGLUCOSAMINYL-PHOSPHATIDYLINOSITOL DE-N-ACETYLASE"/>
    <property type="match status" value="1"/>
</dbReference>
<dbReference type="eggNOG" id="COG2120">
    <property type="taxonomic scope" value="Bacteria"/>
</dbReference>
<dbReference type="STRING" id="383372.Rcas_0492"/>
<gene>
    <name evidence="1" type="ordered locus">Rcas_0492</name>
</gene>
<sequence>MNVLVVAAHPDDEVLGCGGVTARHVAQGDAVYTLVVTRGMPEFFPPERDEADRQDSRTAHQLLGGSGIFFLDFPAPRLDTVPGHELADAIREALFSVRADVVYTPFGGDLHGDHKAVYLATLVAARPINRCPVRRLLCYETLSETDWASPLEESAFKPTVFVDINDVLERKLQALACFRNELKHPPHPRSLRAVEALARVRGSTAGLMAAEAFMLVREIIA</sequence>
<dbReference type="GO" id="GO:0016811">
    <property type="term" value="F:hydrolase activity, acting on carbon-nitrogen (but not peptide) bonds, in linear amides"/>
    <property type="evidence" value="ECO:0007669"/>
    <property type="project" value="TreeGrafter"/>
</dbReference>
<dbReference type="Pfam" id="PF02585">
    <property type="entry name" value="PIG-L"/>
    <property type="match status" value="1"/>
</dbReference>
<evidence type="ECO:0000313" key="2">
    <source>
        <dbReference type="Proteomes" id="UP000000263"/>
    </source>
</evidence>
<protein>
    <submittedName>
        <fullName evidence="1">LmbE family protein</fullName>
    </submittedName>
</protein>
<dbReference type="SUPFAM" id="SSF102588">
    <property type="entry name" value="LmbE-like"/>
    <property type="match status" value="1"/>
</dbReference>
<proteinExistence type="predicted"/>
<dbReference type="AlphaFoldDB" id="A7NGM9"/>
<dbReference type="OrthoDB" id="9815144at2"/>
<reference evidence="1 2" key="1">
    <citation type="submission" date="2007-08" db="EMBL/GenBank/DDBJ databases">
        <title>Complete sequence of Roseiflexus castenholzii DSM 13941.</title>
        <authorList>
            <consortium name="US DOE Joint Genome Institute"/>
            <person name="Copeland A."/>
            <person name="Lucas S."/>
            <person name="Lapidus A."/>
            <person name="Barry K."/>
            <person name="Glavina del Rio T."/>
            <person name="Dalin E."/>
            <person name="Tice H."/>
            <person name="Pitluck S."/>
            <person name="Thompson L.S."/>
            <person name="Brettin T."/>
            <person name="Bruce D."/>
            <person name="Detter J.C."/>
            <person name="Han C."/>
            <person name="Tapia R."/>
            <person name="Schmutz J."/>
            <person name="Larimer F."/>
            <person name="Land M."/>
            <person name="Hauser L."/>
            <person name="Kyrpides N."/>
            <person name="Mikhailova N."/>
            <person name="Bryant D.A."/>
            <person name="Hanada S."/>
            <person name="Tsukatani Y."/>
            <person name="Richardson P."/>
        </authorList>
    </citation>
    <scope>NUCLEOTIDE SEQUENCE [LARGE SCALE GENOMIC DNA]</scope>
    <source>
        <strain evidence="2">DSM 13941 / HLO8</strain>
    </source>
</reference>
<dbReference type="KEGG" id="rca:Rcas_0492"/>
<dbReference type="InterPro" id="IPR003737">
    <property type="entry name" value="GlcNAc_PI_deacetylase-related"/>
</dbReference>
<dbReference type="HOGENOM" id="CLU_049311_6_0_0"/>
<accession>A7NGM9</accession>
<dbReference type="Gene3D" id="3.40.50.10320">
    <property type="entry name" value="LmbE-like"/>
    <property type="match status" value="1"/>
</dbReference>
<evidence type="ECO:0000313" key="1">
    <source>
        <dbReference type="EMBL" id="ABU56622.1"/>
    </source>
</evidence>
<dbReference type="PANTHER" id="PTHR12993">
    <property type="entry name" value="N-ACETYLGLUCOSAMINYL-PHOSPHATIDYLINOSITOL DE-N-ACETYLASE-RELATED"/>
    <property type="match status" value="1"/>
</dbReference>
<dbReference type="RefSeq" id="WP_011998025.1">
    <property type="nucleotide sequence ID" value="NC_009767.1"/>
</dbReference>
<organism evidence="1 2">
    <name type="scientific">Roseiflexus castenholzii (strain DSM 13941 / HLO8)</name>
    <dbReference type="NCBI Taxonomy" id="383372"/>
    <lineage>
        <taxon>Bacteria</taxon>
        <taxon>Bacillati</taxon>
        <taxon>Chloroflexota</taxon>
        <taxon>Chloroflexia</taxon>
        <taxon>Chloroflexales</taxon>
        <taxon>Roseiflexineae</taxon>
        <taxon>Roseiflexaceae</taxon>
        <taxon>Roseiflexus</taxon>
    </lineage>
</organism>
<name>A7NGM9_ROSCS</name>
<dbReference type="InterPro" id="IPR024078">
    <property type="entry name" value="LmbE-like_dom_sf"/>
</dbReference>
<keyword evidence="2" id="KW-1185">Reference proteome</keyword>